<keyword evidence="10" id="KW-1185">Reference proteome</keyword>
<keyword evidence="5" id="KW-1133">Transmembrane helix</keyword>
<feature type="domain" description="MgtC/SapB/SrpB/YhiD N-terminal" evidence="8">
    <location>
        <begin position="15"/>
        <end position="59"/>
    </location>
</feature>
<reference evidence="9 10" key="1">
    <citation type="submission" date="2022-11" db="EMBL/GenBank/DDBJ databases">
        <title>Comparative genomics analysis of Acidithiobacillus ferriphilus.</title>
        <authorList>
            <person name="Ma L."/>
        </authorList>
    </citation>
    <scope>NUCLEOTIDE SEQUENCE [LARGE SCALE GENOMIC DNA]</scope>
    <source>
        <strain evidence="9 10">DY15</strain>
    </source>
</reference>
<sequence length="83" mass="9228">MMPQMPNLVLTAEDLLLAFVLGALIGIERQWRQRTAGLRTNTLVAVGAAIFVDLALRMGGRQKPSGWSLMSFPVWAFWAREPS</sequence>
<evidence type="ECO:0000259" key="8">
    <source>
        <dbReference type="Pfam" id="PF02308"/>
    </source>
</evidence>
<keyword evidence="3" id="KW-1003">Cell membrane</keyword>
<comment type="similarity">
    <text evidence="2 7">Belongs to the MgtC/SapB family.</text>
</comment>
<keyword evidence="7" id="KW-0997">Cell inner membrane</keyword>
<gene>
    <name evidence="9" type="ORF">OW717_04545</name>
</gene>
<dbReference type="Proteomes" id="UP001308776">
    <property type="component" value="Unassembled WGS sequence"/>
</dbReference>
<organism evidence="9 10">
    <name type="scientific">Acidithiobacillus ferriphilus</name>
    <dbReference type="NCBI Taxonomy" id="1689834"/>
    <lineage>
        <taxon>Bacteria</taxon>
        <taxon>Pseudomonadati</taxon>
        <taxon>Pseudomonadota</taxon>
        <taxon>Acidithiobacillia</taxon>
        <taxon>Acidithiobacillales</taxon>
        <taxon>Acidithiobacillaceae</taxon>
        <taxon>Acidithiobacillus</taxon>
    </lineage>
</organism>
<keyword evidence="6" id="KW-0472">Membrane</keyword>
<accession>A0ABU6FMN6</accession>
<comment type="subcellular location">
    <subcellularLocation>
        <location evidence="7">Cell inner membrane</location>
        <topology evidence="7">Multi-pass membrane protein</topology>
    </subcellularLocation>
    <subcellularLocation>
        <location evidence="1">Cell membrane</location>
        <topology evidence="1">Multi-pass membrane protein</topology>
    </subcellularLocation>
</comment>
<name>A0ABU6FMN6_9PROT</name>
<evidence type="ECO:0000313" key="9">
    <source>
        <dbReference type="EMBL" id="MEB8513305.1"/>
    </source>
</evidence>
<dbReference type="PRINTS" id="PR01837">
    <property type="entry name" value="MGTCSAPBPROT"/>
</dbReference>
<dbReference type="PANTHER" id="PTHR33778:SF3">
    <property type="entry name" value="PROTEIN MGTC"/>
    <property type="match status" value="1"/>
</dbReference>
<evidence type="ECO:0000256" key="7">
    <source>
        <dbReference type="RuleBase" id="RU365041"/>
    </source>
</evidence>
<dbReference type="Pfam" id="PF02308">
    <property type="entry name" value="MgtC"/>
    <property type="match status" value="1"/>
</dbReference>
<evidence type="ECO:0000256" key="2">
    <source>
        <dbReference type="ARBA" id="ARBA00009298"/>
    </source>
</evidence>
<evidence type="ECO:0000256" key="3">
    <source>
        <dbReference type="ARBA" id="ARBA00022475"/>
    </source>
</evidence>
<evidence type="ECO:0000256" key="6">
    <source>
        <dbReference type="ARBA" id="ARBA00023136"/>
    </source>
</evidence>
<protein>
    <recommendedName>
        <fullName evidence="7">Protein MgtC</fullName>
    </recommendedName>
</protein>
<evidence type="ECO:0000256" key="5">
    <source>
        <dbReference type="ARBA" id="ARBA00022989"/>
    </source>
</evidence>
<dbReference type="InterPro" id="IPR003416">
    <property type="entry name" value="MgtC/SapB/SrpB/YhiD_fam"/>
</dbReference>
<dbReference type="RefSeq" id="WP_231104452.1">
    <property type="nucleotide sequence ID" value="NZ_JAAZUA010000150.1"/>
</dbReference>
<evidence type="ECO:0000256" key="1">
    <source>
        <dbReference type="ARBA" id="ARBA00004651"/>
    </source>
</evidence>
<evidence type="ECO:0000313" key="10">
    <source>
        <dbReference type="Proteomes" id="UP001308776"/>
    </source>
</evidence>
<proteinExistence type="inferred from homology"/>
<dbReference type="PANTHER" id="PTHR33778">
    <property type="entry name" value="PROTEIN MGTC"/>
    <property type="match status" value="1"/>
</dbReference>
<dbReference type="InterPro" id="IPR049177">
    <property type="entry name" value="MgtC_SapB_SrpB_YhiD_N"/>
</dbReference>
<comment type="caution">
    <text evidence="9">The sequence shown here is derived from an EMBL/GenBank/DDBJ whole genome shotgun (WGS) entry which is preliminary data.</text>
</comment>
<evidence type="ECO:0000256" key="4">
    <source>
        <dbReference type="ARBA" id="ARBA00022692"/>
    </source>
</evidence>
<keyword evidence="4" id="KW-0812">Transmembrane</keyword>
<dbReference type="EMBL" id="JAQGFR010000109">
    <property type="protein sequence ID" value="MEB8513305.1"/>
    <property type="molecule type" value="Genomic_DNA"/>
</dbReference>